<feature type="region of interest" description="Disordered" evidence="1">
    <location>
        <begin position="659"/>
        <end position="686"/>
    </location>
</feature>
<accession>A0A821SC66</accession>
<evidence type="ECO:0000313" key="3">
    <source>
        <dbReference type="Proteomes" id="UP000663838"/>
    </source>
</evidence>
<proteinExistence type="predicted"/>
<sequence>MNHNISRTNSKDITQLIELYAVLRPQELHFLIELNHRWSPYDPNKMQNMTVIIRETFASEHTQADIERVIKYLNSPDSVQLFSAVTVDMALDKSDQLFHLNPFESKCPICLSILDAAMADVLSVRVYTLKGAIRNGKVFFVSCKHINTPFEICPVVQVYPNFFQQNSIITFTSQSLQHNDTVYLGGQCAFERSLIENYTCQLISKASSWQKFVDGLNLGAFNSNLTDIKAEWRKRLAMAFIKYKVIEFDLFIGSSSVSIPKSAREFDEWIWTEYPRLLSSFIYLWSNHKTLIKSCGSECTQAIIIDGHQKCRRRICRAKHVQVSTEEFDSLTVGCCRTPCLGSRFCKLHQHLDEDNTLPVSLNKEAINNKRKTMKKTFMGRYRQRGFGATNCRTIKERSATYIERCNRSFGILAGVTNCKIVITFSEIFRSETLREIISLLCSTIRASDFNFPKCGVYDDGCHLVAFIRNHYGADLRTTSASTVLYGTQFSVDQTHFRGHVGRWCRTHMNPDKNKMLNGINTQAAEQLFSWLKNYANILSNLGWRRMPIYLLLLFHYKNLERMKIRPTQVSCIPNTPTISLAHTADAQQVRQYEEYQKNNQEAAKLSTKTTPKTRANNKNTTQHQPNETTSNSTTFQVADMNTVNKLVDKMGKLAKIDENKLKRKLNRRNRNTQRRIVHPKESKST</sequence>
<feature type="region of interest" description="Disordered" evidence="1">
    <location>
        <begin position="598"/>
        <end position="638"/>
    </location>
</feature>
<dbReference type="EMBL" id="CAJOBS010003317">
    <property type="protein sequence ID" value="CAF4852510.1"/>
    <property type="molecule type" value="Genomic_DNA"/>
</dbReference>
<name>A0A821SC66_9BILA</name>
<evidence type="ECO:0008006" key="4">
    <source>
        <dbReference type="Google" id="ProtNLM"/>
    </source>
</evidence>
<feature type="compositionally biased region" description="Basic residues" evidence="1">
    <location>
        <begin position="662"/>
        <end position="678"/>
    </location>
</feature>
<evidence type="ECO:0000256" key="1">
    <source>
        <dbReference type="SAM" id="MobiDB-lite"/>
    </source>
</evidence>
<evidence type="ECO:0000313" key="2">
    <source>
        <dbReference type="EMBL" id="CAF4852510.1"/>
    </source>
</evidence>
<protein>
    <recommendedName>
        <fullName evidence="4">Transposase</fullName>
    </recommendedName>
</protein>
<organism evidence="2 3">
    <name type="scientific">Rotaria socialis</name>
    <dbReference type="NCBI Taxonomy" id="392032"/>
    <lineage>
        <taxon>Eukaryota</taxon>
        <taxon>Metazoa</taxon>
        <taxon>Spiralia</taxon>
        <taxon>Gnathifera</taxon>
        <taxon>Rotifera</taxon>
        <taxon>Eurotatoria</taxon>
        <taxon>Bdelloidea</taxon>
        <taxon>Philodinida</taxon>
        <taxon>Philodinidae</taxon>
        <taxon>Rotaria</taxon>
    </lineage>
</organism>
<comment type="caution">
    <text evidence="2">The sequence shown here is derived from an EMBL/GenBank/DDBJ whole genome shotgun (WGS) entry which is preliminary data.</text>
</comment>
<reference evidence="2" key="1">
    <citation type="submission" date="2021-02" db="EMBL/GenBank/DDBJ databases">
        <authorList>
            <person name="Nowell W R."/>
        </authorList>
    </citation>
    <scope>NUCLEOTIDE SEQUENCE</scope>
</reference>
<gene>
    <name evidence="2" type="ORF">TOA249_LOCUS27007</name>
</gene>
<dbReference type="Proteomes" id="UP000663838">
    <property type="component" value="Unassembled WGS sequence"/>
</dbReference>
<dbReference type="AlphaFoldDB" id="A0A821SC66"/>